<dbReference type="Proteomes" id="UP000429607">
    <property type="component" value="Unassembled WGS sequence"/>
</dbReference>
<protein>
    <submittedName>
        <fullName evidence="1">Uncharacterized protein</fullName>
    </submittedName>
</protein>
<accession>A0A6A3LZI6</accession>
<sequence>MESGIRMLLPLIQGYADVGQVTKVALEKAGLRVSPQVQEDSMWQAKQILGTVGRKP</sequence>
<evidence type="ECO:0000313" key="6">
    <source>
        <dbReference type="Proteomes" id="UP000435112"/>
    </source>
</evidence>
<comment type="caution">
    <text evidence="1">The sequence shown here is derived from an EMBL/GenBank/DDBJ whole genome shotgun (WGS) entry which is preliminary data.</text>
</comment>
<proteinExistence type="predicted"/>
<keyword evidence="5" id="KW-1185">Reference proteome</keyword>
<evidence type="ECO:0000313" key="1">
    <source>
        <dbReference type="EMBL" id="KAE9025301.1"/>
    </source>
</evidence>
<dbReference type="Proteomes" id="UP000434957">
    <property type="component" value="Unassembled WGS sequence"/>
</dbReference>
<dbReference type="OrthoDB" id="10391763at2759"/>
<dbReference type="EMBL" id="QXFU01000665">
    <property type="protein sequence ID" value="KAE9025301.1"/>
    <property type="molecule type" value="Genomic_DNA"/>
</dbReference>
<evidence type="ECO:0000313" key="5">
    <source>
        <dbReference type="Proteomes" id="UP000434957"/>
    </source>
</evidence>
<evidence type="ECO:0000313" key="4">
    <source>
        <dbReference type="Proteomes" id="UP000429607"/>
    </source>
</evidence>
<evidence type="ECO:0000313" key="3">
    <source>
        <dbReference type="EMBL" id="KAE9338074.1"/>
    </source>
</evidence>
<dbReference type="EMBL" id="QXFV01000642">
    <property type="protein sequence ID" value="KAE9032097.1"/>
    <property type="molecule type" value="Genomic_DNA"/>
</dbReference>
<dbReference type="AlphaFoldDB" id="A0A6A3LZI6"/>
<evidence type="ECO:0000313" key="2">
    <source>
        <dbReference type="EMBL" id="KAE9032097.1"/>
    </source>
</evidence>
<organism evidence="1 6">
    <name type="scientific">Phytophthora rubi</name>
    <dbReference type="NCBI Taxonomy" id="129364"/>
    <lineage>
        <taxon>Eukaryota</taxon>
        <taxon>Sar</taxon>
        <taxon>Stramenopiles</taxon>
        <taxon>Oomycota</taxon>
        <taxon>Peronosporomycetes</taxon>
        <taxon>Peronosporales</taxon>
        <taxon>Peronosporaceae</taxon>
        <taxon>Phytophthora</taxon>
    </lineage>
</organism>
<dbReference type="Proteomes" id="UP000435112">
    <property type="component" value="Unassembled WGS sequence"/>
</dbReference>
<reference evidence="4 6" key="1">
    <citation type="submission" date="2018-09" db="EMBL/GenBank/DDBJ databases">
        <title>Genomic investigation of the strawberry pathogen Phytophthora fragariae indicates pathogenicity is determined by transcriptional variation in three key races.</title>
        <authorList>
            <person name="Adams T.M."/>
            <person name="Armitage A.D."/>
            <person name="Sobczyk M.K."/>
            <person name="Bates H.J."/>
            <person name="Dunwell J.M."/>
            <person name="Nellist C.F."/>
            <person name="Harrison R.J."/>
        </authorList>
    </citation>
    <scope>NUCLEOTIDE SEQUENCE [LARGE SCALE GENOMIC DNA]</scope>
    <source>
        <strain evidence="2 4">SCRP249</strain>
        <strain evidence="1 6">SCRP324</strain>
        <strain evidence="3 5">SCRP333</strain>
    </source>
</reference>
<gene>
    <name evidence="2" type="ORF">PR001_g10759</name>
    <name evidence="1" type="ORF">PR002_g11225</name>
    <name evidence="3" type="ORF">PR003_g11689</name>
</gene>
<dbReference type="EMBL" id="QXFT01000678">
    <property type="protein sequence ID" value="KAE9338074.1"/>
    <property type="molecule type" value="Genomic_DNA"/>
</dbReference>
<name>A0A6A3LZI6_9STRA</name>